<accession>A0A4R3I2C8</accession>
<dbReference type="RefSeq" id="WP_132256340.1">
    <property type="nucleotide sequence ID" value="NZ_SLZQ01000001.1"/>
</dbReference>
<reference evidence="3 4" key="1">
    <citation type="submission" date="2019-03" db="EMBL/GenBank/DDBJ databases">
        <title>Genomic Encyclopedia of Type Strains, Phase IV (KMG-IV): sequencing the most valuable type-strain genomes for metagenomic binning, comparative biology and taxonomic classification.</title>
        <authorList>
            <person name="Goeker M."/>
        </authorList>
    </citation>
    <scope>NUCLEOTIDE SEQUENCE [LARGE SCALE GENOMIC DNA]</scope>
    <source>
        <strain evidence="3 4">DSM 7445</strain>
    </source>
</reference>
<dbReference type="SUPFAM" id="SSF109604">
    <property type="entry name" value="HD-domain/PDEase-like"/>
    <property type="match status" value="1"/>
</dbReference>
<evidence type="ECO:0000313" key="3">
    <source>
        <dbReference type="EMBL" id="TCS39173.1"/>
    </source>
</evidence>
<comment type="caution">
    <text evidence="3">The sequence shown here is derived from an EMBL/GenBank/DDBJ whole genome shotgun (WGS) entry which is preliminary data.</text>
</comment>
<evidence type="ECO:0000313" key="4">
    <source>
        <dbReference type="Proteomes" id="UP000295382"/>
    </source>
</evidence>
<dbReference type="PROSITE" id="PS51832">
    <property type="entry name" value="HD_GYP"/>
    <property type="match status" value="1"/>
</dbReference>
<proteinExistence type="predicted"/>
<protein>
    <submittedName>
        <fullName evidence="3">HD domain-containing protein</fullName>
    </submittedName>
</protein>
<dbReference type="InterPro" id="IPR003607">
    <property type="entry name" value="HD/PDEase_dom"/>
</dbReference>
<dbReference type="AlphaFoldDB" id="A0A4R3I2C8"/>
<dbReference type="Pfam" id="PF13487">
    <property type="entry name" value="HD_5"/>
    <property type="match status" value="1"/>
</dbReference>
<feature type="domain" description="HD-GYP" evidence="2">
    <location>
        <begin position="113"/>
        <end position="309"/>
    </location>
</feature>
<evidence type="ECO:0000259" key="1">
    <source>
        <dbReference type="PROSITE" id="PS51831"/>
    </source>
</evidence>
<gene>
    <name evidence="3" type="ORF">EDC30_101124</name>
</gene>
<dbReference type="Proteomes" id="UP000295382">
    <property type="component" value="Unassembled WGS sequence"/>
</dbReference>
<dbReference type="EMBL" id="SLZQ01000001">
    <property type="protein sequence ID" value="TCS39173.1"/>
    <property type="molecule type" value="Genomic_DNA"/>
</dbReference>
<dbReference type="CDD" id="cd00077">
    <property type="entry name" value="HDc"/>
    <property type="match status" value="1"/>
</dbReference>
<feature type="domain" description="HD" evidence="1">
    <location>
        <begin position="135"/>
        <end position="258"/>
    </location>
</feature>
<dbReference type="Gene3D" id="1.10.3210.10">
    <property type="entry name" value="Hypothetical protein af1432"/>
    <property type="match status" value="1"/>
</dbReference>
<sequence>MTEEVSINEVNKHYLDKVMTLSEERDVEATEDIFDARGMKLVAKGARISRDLQERLILHKLQKPLESSIAVANGVNSEIVVNAARQLMDTLAPVGVMQKATANKGPSPLDVMKQAKFGNSMSLMLTITERGGETALSHSVMVSLVSVCLAKKMGLGENVQSTVALSGLLHDIGELYIEPEYLDSKRRLRPHEWRHVVVHPRIGEMLINELENFPPSVAQAVSEHHERFDGGGYPRRLSGKNISIAGQILSVAEMISGVLMRQDRPLERAELALKIIPGEHAHELVSAVSSVLRLCGEEQQAAVQDSTQHQMVYDRVQMLSGCIDAALQHCQTLADTPALKSRAGKDSLAKGIQQIFAVKRAFNSTGLEICKNENIEEFLAHDKEIQFEVAVAGREIQWRLHDIARNLALHCATLDAEEAQILQPLIDLLDGAG</sequence>
<name>A0A4R3I2C8_PAULE</name>
<keyword evidence="4" id="KW-1185">Reference proteome</keyword>
<dbReference type="PANTHER" id="PTHR43155:SF2">
    <property type="entry name" value="CYCLIC DI-GMP PHOSPHODIESTERASE PA4108"/>
    <property type="match status" value="1"/>
</dbReference>
<dbReference type="PROSITE" id="PS51831">
    <property type="entry name" value="HD"/>
    <property type="match status" value="1"/>
</dbReference>
<dbReference type="InterPro" id="IPR006674">
    <property type="entry name" value="HD_domain"/>
</dbReference>
<organism evidence="3 4">
    <name type="scientific">Paucimonas lemoignei</name>
    <name type="common">Pseudomonas lemoignei</name>
    <dbReference type="NCBI Taxonomy" id="29443"/>
    <lineage>
        <taxon>Bacteria</taxon>
        <taxon>Pseudomonadati</taxon>
        <taxon>Pseudomonadota</taxon>
        <taxon>Betaproteobacteria</taxon>
        <taxon>Burkholderiales</taxon>
        <taxon>Burkholderiaceae</taxon>
        <taxon>Paucimonas</taxon>
    </lineage>
</organism>
<dbReference type="InterPro" id="IPR037522">
    <property type="entry name" value="HD_GYP_dom"/>
</dbReference>
<dbReference type="PANTHER" id="PTHR43155">
    <property type="entry name" value="CYCLIC DI-GMP PHOSPHODIESTERASE PA4108-RELATED"/>
    <property type="match status" value="1"/>
</dbReference>
<evidence type="ECO:0000259" key="2">
    <source>
        <dbReference type="PROSITE" id="PS51832"/>
    </source>
</evidence>
<dbReference type="OrthoDB" id="9774747at2"/>
<dbReference type="GO" id="GO:0008081">
    <property type="term" value="F:phosphoric diester hydrolase activity"/>
    <property type="evidence" value="ECO:0007669"/>
    <property type="project" value="UniProtKB-ARBA"/>
</dbReference>